<accession>A0AAN9G0X1</accession>
<evidence type="ECO:0000313" key="4">
    <source>
        <dbReference type="Proteomes" id="UP001374579"/>
    </source>
</evidence>
<keyword evidence="2" id="KW-0732">Signal</keyword>
<gene>
    <name evidence="3" type="ORF">V1264_008852</name>
</gene>
<dbReference type="Proteomes" id="UP001374579">
    <property type="component" value="Unassembled WGS sequence"/>
</dbReference>
<feature type="signal peptide" evidence="2">
    <location>
        <begin position="1"/>
        <end position="37"/>
    </location>
</feature>
<comment type="caution">
    <text evidence="3">The sequence shown here is derived from an EMBL/GenBank/DDBJ whole genome shotgun (WGS) entry which is preliminary data.</text>
</comment>
<feature type="chain" id="PRO_5042880491" evidence="2">
    <location>
        <begin position="38"/>
        <end position="411"/>
    </location>
</feature>
<keyword evidence="1" id="KW-0472">Membrane</keyword>
<dbReference type="PROSITE" id="PS51257">
    <property type="entry name" value="PROKAR_LIPOPROTEIN"/>
    <property type="match status" value="1"/>
</dbReference>
<dbReference type="AlphaFoldDB" id="A0AAN9G0X1"/>
<proteinExistence type="predicted"/>
<name>A0AAN9G0X1_9CAEN</name>
<protein>
    <submittedName>
        <fullName evidence="3">Uncharacterized protein</fullName>
    </submittedName>
</protein>
<evidence type="ECO:0000256" key="2">
    <source>
        <dbReference type="SAM" id="SignalP"/>
    </source>
</evidence>
<keyword evidence="4" id="KW-1185">Reference proteome</keyword>
<keyword evidence="1" id="KW-1133">Transmembrane helix</keyword>
<evidence type="ECO:0000313" key="3">
    <source>
        <dbReference type="EMBL" id="KAK7091126.1"/>
    </source>
</evidence>
<feature type="transmembrane region" description="Helical" evidence="1">
    <location>
        <begin position="314"/>
        <end position="337"/>
    </location>
</feature>
<sequence>MEIACVRAPCFAVKGQGGRILFLTLTALLWTLGGCQLDSSDPSPSPQPAVTQLPSTFIQTSFAAEIQPTSDLLTADLETDISTSSVISLAAGSFPEGSETSVFVGSSVTFFSTESYSSVETSPRLSDFYVTRSFLASSDTADNVVSRTDGLTIASTSFLDSVAASLRWNPADENLVWTASGSPLQTFASVDLGASAPDEHTSTELVVSTETWSVSDLLSPSPSNNQGFPSTELYTDPSSVFVSTLPTSSEMLDINSTQSAGSFHSVAGETTSPLMSSAAVVTSPGASGGNASCADTDAGCVVAEEGGEDGRIKIIVGVACGAILLVVLVGVVVGCLLRRRGKMTSGSKVDLSSYWDDSVTLSYINGHIDIPKDSADEMVSLDNDSFLNSLDSMSFTNTWTSDTSTSKHTNF</sequence>
<reference evidence="3 4" key="1">
    <citation type="submission" date="2024-02" db="EMBL/GenBank/DDBJ databases">
        <title>Chromosome-scale genome assembly of the rough periwinkle Littorina saxatilis.</title>
        <authorList>
            <person name="De Jode A."/>
            <person name="Faria R."/>
            <person name="Formenti G."/>
            <person name="Sims Y."/>
            <person name="Smith T.P."/>
            <person name="Tracey A."/>
            <person name="Wood J.M.D."/>
            <person name="Zagrodzka Z.B."/>
            <person name="Johannesson K."/>
            <person name="Butlin R.K."/>
            <person name="Leder E.H."/>
        </authorList>
    </citation>
    <scope>NUCLEOTIDE SEQUENCE [LARGE SCALE GENOMIC DNA]</scope>
    <source>
        <strain evidence="3">Snail1</strain>
        <tissue evidence="3">Muscle</tissue>
    </source>
</reference>
<organism evidence="3 4">
    <name type="scientific">Littorina saxatilis</name>
    <dbReference type="NCBI Taxonomy" id="31220"/>
    <lineage>
        <taxon>Eukaryota</taxon>
        <taxon>Metazoa</taxon>
        <taxon>Spiralia</taxon>
        <taxon>Lophotrochozoa</taxon>
        <taxon>Mollusca</taxon>
        <taxon>Gastropoda</taxon>
        <taxon>Caenogastropoda</taxon>
        <taxon>Littorinimorpha</taxon>
        <taxon>Littorinoidea</taxon>
        <taxon>Littorinidae</taxon>
        <taxon>Littorina</taxon>
    </lineage>
</organism>
<dbReference type="EMBL" id="JBAMIC010000022">
    <property type="protein sequence ID" value="KAK7091126.1"/>
    <property type="molecule type" value="Genomic_DNA"/>
</dbReference>
<keyword evidence="1" id="KW-0812">Transmembrane</keyword>
<evidence type="ECO:0000256" key="1">
    <source>
        <dbReference type="SAM" id="Phobius"/>
    </source>
</evidence>